<dbReference type="OrthoDB" id="308939at2"/>
<comment type="caution">
    <text evidence="1">The sequence shown here is derived from an EMBL/GenBank/DDBJ whole genome shotgun (WGS) entry which is preliminary data.</text>
</comment>
<gene>
    <name evidence="1" type="ORF">A966_03151</name>
</gene>
<sequence length="298" mass="34957">MDPNIINKLPDILKKNIETFKKTSEDSSNKDNIEYMTDCEYSVINFDKVTEEYKKNNKINMDPKSNDALYIDNENLYFIEFKNGYFSVNFNVNHINGYISNAIINVEDDKTKKRIICDDFNEKIKGDFKGYCKGTINTDMDNDINYNFNGFIKGYCRKLNIENEDAKIKYSIKGKIKGDIEGNFKGFVNGNTILDDLKTKIYDSLFVLSNIKYSNGDYYIENILEYSRKNIIYIAVYNRDNIPKAKSSLHWNEKAGNGESTKRYNLNKILLLKNFIFKDVHLYSKEQFRMNFIDKIKI</sequence>
<dbReference type="Proteomes" id="UP000011663">
    <property type="component" value="Unassembled WGS sequence"/>
</dbReference>
<evidence type="ECO:0000313" key="1">
    <source>
        <dbReference type="EMBL" id="EKV57879.1"/>
    </source>
</evidence>
<protein>
    <submittedName>
        <fullName evidence="1">Uncharacterized protein</fullName>
    </submittedName>
</protein>
<organism evidence="1 2">
    <name type="scientific">Brachyspira hampsonii 30446</name>
    <dbReference type="NCBI Taxonomy" id="1289135"/>
    <lineage>
        <taxon>Bacteria</taxon>
        <taxon>Pseudomonadati</taxon>
        <taxon>Spirochaetota</taxon>
        <taxon>Spirochaetia</taxon>
        <taxon>Brachyspirales</taxon>
        <taxon>Brachyspiraceae</taxon>
        <taxon>Brachyspira</taxon>
    </lineage>
</organism>
<dbReference type="AlphaFoldDB" id="A0A2U4F369"/>
<evidence type="ECO:0000313" key="2">
    <source>
        <dbReference type="Proteomes" id="UP000011663"/>
    </source>
</evidence>
<reference evidence="1 2" key="1">
    <citation type="submission" date="2012-07" db="EMBL/GenBank/DDBJ databases">
        <title>Genome sequence of Brachyspira sp. 30446, isolated from a pig with mucohaemorrhagic colitis.</title>
        <authorList>
            <person name="Rubin J.E."/>
            <person name="Fernando C."/>
            <person name="Harding J.C.S."/>
            <person name="Hill J.E."/>
        </authorList>
    </citation>
    <scope>NUCLEOTIDE SEQUENCE [LARGE SCALE GENOMIC DNA]</scope>
    <source>
        <strain evidence="1 2">30446</strain>
    </source>
</reference>
<accession>A0A2U4F369</accession>
<dbReference type="RefSeq" id="WP_008722285.1">
    <property type="nucleotide sequence ID" value="NZ_JH994110.1"/>
</dbReference>
<name>A0A2U4F369_9SPIR</name>
<dbReference type="EMBL" id="ALNZ01000011">
    <property type="protein sequence ID" value="EKV57879.1"/>
    <property type="molecule type" value="Genomic_DNA"/>
</dbReference>
<dbReference type="GeneID" id="66487090"/>
<proteinExistence type="predicted"/>